<dbReference type="GO" id="GO:0016491">
    <property type="term" value="F:oxidoreductase activity"/>
    <property type="evidence" value="ECO:0007669"/>
    <property type="project" value="InterPro"/>
</dbReference>
<evidence type="ECO:0000313" key="2">
    <source>
        <dbReference type="EMBL" id="GIL40026.1"/>
    </source>
</evidence>
<dbReference type="RefSeq" id="WP_420243137.1">
    <property type="nucleotide sequence ID" value="NZ_BOPV01000001.1"/>
</dbReference>
<proteinExistence type="predicted"/>
<keyword evidence="3" id="KW-1185">Reference proteome</keyword>
<dbReference type="Gene3D" id="3.40.50.80">
    <property type="entry name" value="Nucleotide-binding domain of ferredoxin-NADP reductase (FNR) module"/>
    <property type="match status" value="1"/>
</dbReference>
<sequence>MIEKVAKVVAVEPVTHDIRRLRLRMEQDFAFRAGQYARLRFHGHEPRDYSIASKPGDDHVEFHIRDVGAGASAHACRDLKPGDEVRVQGPFGEAVLCDISDRPMLVIAGGSGLAPMGAIVETALARDPTRSVQLYFGVRTERDLYGQERFDALLSRHPNFRFVPVLSAPDSTTRYRTGLVGDVVLADHPDLSGFDAYLAGPPAMVAHARDLLFDHGLPPDRLFADLSPTPSTVS</sequence>
<dbReference type="SUPFAM" id="SSF63380">
    <property type="entry name" value="Riboflavin synthase domain-like"/>
    <property type="match status" value="1"/>
</dbReference>
<dbReference type="Pfam" id="PF00970">
    <property type="entry name" value="FAD_binding_6"/>
    <property type="match status" value="1"/>
</dbReference>
<accession>A0A8S8XFM9</accession>
<dbReference type="PANTHER" id="PTHR47354:SF5">
    <property type="entry name" value="PROTEIN RFBI"/>
    <property type="match status" value="1"/>
</dbReference>
<dbReference type="PRINTS" id="PR00410">
    <property type="entry name" value="PHEHYDRXLASE"/>
</dbReference>
<dbReference type="InterPro" id="IPR039261">
    <property type="entry name" value="FNR_nucleotide-bd"/>
</dbReference>
<gene>
    <name evidence="2" type="ORF">TMPK1_22630</name>
</gene>
<dbReference type="InterPro" id="IPR017938">
    <property type="entry name" value="Riboflavin_synthase-like_b-brl"/>
</dbReference>
<dbReference type="InterPro" id="IPR001433">
    <property type="entry name" value="OxRdtase_FAD/NAD-bd"/>
</dbReference>
<dbReference type="Pfam" id="PF00175">
    <property type="entry name" value="NAD_binding_1"/>
    <property type="match status" value="1"/>
</dbReference>
<evidence type="ECO:0000313" key="3">
    <source>
        <dbReference type="Proteomes" id="UP000681075"/>
    </source>
</evidence>
<protein>
    <recommendedName>
        <fullName evidence="1">FAD-binding FR-type domain-containing protein</fullName>
    </recommendedName>
</protein>
<dbReference type="EMBL" id="BOPV01000001">
    <property type="protein sequence ID" value="GIL40026.1"/>
    <property type="molecule type" value="Genomic_DNA"/>
</dbReference>
<dbReference type="InterPro" id="IPR050415">
    <property type="entry name" value="MRET"/>
</dbReference>
<comment type="caution">
    <text evidence="2">The sequence shown here is derived from an EMBL/GenBank/DDBJ whole genome shotgun (WGS) entry which is preliminary data.</text>
</comment>
<dbReference type="Proteomes" id="UP000681075">
    <property type="component" value="Unassembled WGS sequence"/>
</dbReference>
<evidence type="ECO:0000259" key="1">
    <source>
        <dbReference type="PROSITE" id="PS51384"/>
    </source>
</evidence>
<reference evidence="2" key="1">
    <citation type="submission" date="2021-02" db="EMBL/GenBank/DDBJ databases">
        <title>Genome sequence of Rhodospirillales sp. strain TMPK1 isolated from soil.</title>
        <authorList>
            <person name="Nakai R."/>
            <person name="Kusada H."/>
            <person name="Tamaki H."/>
        </authorList>
    </citation>
    <scope>NUCLEOTIDE SEQUENCE</scope>
    <source>
        <strain evidence="2">TMPK1</strain>
    </source>
</reference>
<organism evidence="2 3">
    <name type="scientific">Roseiterribacter gracilis</name>
    <dbReference type="NCBI Taxonomy" id="2812848"/>
    <lineage>
        <taxon>Bacteria</taxon>
        <taxon>Pseudomonadati</taxon>
        <taxon>Pseudomonadota</taxon>
        <taxon>Alphaproteobacteria</taxon>
        <taxon>Rhodospirillales</taxon>
        <taxon>Roseiterribacteraceae</taxon>
        <taxon>Roseiterribacter</taxon>
    </lineage>
</organism>
<dbReference type="PANTHER" id="PTHR47354">
    <property type="entry name" value="NADH OXIDOREDUCTASE HCR"/>
    <property type="match status" value="1"/>
</dbReference>
<dbReference type="PROSITE" id="PS51384">
    <property type="entry name" value="FAD_FR"/>
    <property type="match status" value="1"/>
</dbReference>
<dbReference type="InterPro" id="IPR017927">
    <property type="entry name" value="FAD-bd_FR_type"/>
</dbReference>
<feature type="domain" description="FAD-binding FR-type" evidence="1">
    <location>
        <begin position="1"/>
        <end position="97"/>
    </location>
</feature>
<dbReference type="InterPro" id="IPR008333">
    <property type="entry name" value="Cbr1-like_FAD-bd_dom"/>
</dbReference>
<dbReference type="AlphaFoldDB" id="A0A8S8XFM9"/>
<dbReference type="SUPFAM" id="SSF52343">
    <property type="entry name" value="Ferredoxin reductase-like, C-terminal NADP-linked domain"/>
    <property type="match status" value="1"/>
</dbReference>
<dbReference type="CDD" id="cd06189">
    <property type="entry name" value="flavin_oxioreductase"/>
    <property type="match status" value="1"/>
</dbReference>
<dbReference type="Gene3D" id="2.40.30.10">
    <property type="entry name" value="Translation factors"/>
    <property type="match status" value="1"/>
</dbReference>
<name>A0A8S8XFM9_9PROT</name>